<evidence type="ECO:0000313" key="1">
    <source>
        <dbReference type="EMBL" id="ESU28853.1"/>
    </source>
</evidence>
<dbReference type="RefSeq" id="WP_023579089.1">
    <property type="nucleotide sequence ID" value="NZ_AVGG01000005.1"/>
</dbReference>
<dbReference type="OrthoDB" id="1524444at2"/>
<gene>
    <name evidence="1" type="ORF">FLJC2902T_14500</name>
</gene>
<evidence type="ECO:0008006" key="3">
    <source>
        <dbReference type="Google" id="ProtNLM"/>
    </source>
</evidence>
<reference evidence="1 2" key="1">
    <citation type="submission" date="2013-08" db="EMBL/GenBank/DDBJ databases">
        <title>Flavobacterium limnosediminis JC2902 genome sequencing.</title>
        <authorList>
            <person name="Lee K."/>
            <person name="Yi H."/>
            <person name="Park S."/>
            <person name="Chun J."/>
        </authorList>
    </citation>
    <scope>NUCLEOTIDE SEQUENCE [LARGE SCALE GENOMIC DNA]</scope>
    <source>
        <strain evidence="1 2">JC2902</strain>
    </source>
</reference>
<dbReference type="Proteomes" id="UP000018004">
    <property type="component" value="Unassembled WGS sequence"/>
</dbReference>
<dbReference type="EMBL" id="AVGG01000005">
    <property type="protein sequence ID" value="ESU28853.1"/>
    <property type="molecule type" value="Genomic_DNA"/>
</dbReference>
<dbReference type="AlphaFoldDB" id="V6SQ93"/>
<proteinExistence type="predicted"/>
<evidence type="ECO:0000313" key="2">
    <source>
        <dbReference type="Proteomes" id="UP000018004"/>
    </source>
</evidence>
<name>V6SQ93_9FLAO</name>
<dbReference type="eggNOG" id="ENOG5032UAD">
    <property type="taxonomic scope" value="Bacteria"/>
</dbReference>
<dbReference type="PROSITE" id="PS51257">
    <property type="entry name" value="PROKAR_LIPOPROTEIN"/>
    <property type="match status" value="1"/>
</dbReference>
<sequence length="174" mass="20002">MSKKITLLLAFIGMIGLTGCTTEEYYVQGDTYDQDTISEVFEFYGVDFLPNDYSVYLEFPHAIYTSDMVLVYRLAGVGPEGNEWKLLPETHYFPDGTLDYGYRNDFTQYSAIVDLYGYDLSTLPNAFKLNQMFRVVVIPAFVNKKQTNPVDVNDYNAVVKAYHIEESKIQKIKM</sequence>
<comment type="caution">
    <text evidence="1">The sequence shown here is derived from an EMBL/GenBank/DDBJ whole genome shotgun (WGS) entry which is preliminary data.</text>
</comment>
<protein>
    <recommendedName>
        <fullName evidence="3">Lipoprotein</fullName>
    </recommendedName>
</protein>
<dbReference type="STRING" id="1341181.FLJC2902T_14500"/>
<accession>V6SQ93</accession>
<organism evidence="1 2">
    <name type="scientific">Flavobacterium limnosediminis JC2902</name>
    <dbReference type="NCBI Taxonomy" id="1341181"/>
    <lineage>
        <taxon>Bacteria</taxon>
        <taxon>Pseudomonadati</taxon>
        <taxon>Bacteroidota</taxon>
        <taxon>Flavobacteriia</taxon>
        <taxon>Flavobacteriales</taxon>
        <taxon>Flavobacteriaceae</taxon>
        <taxon>Flavobacterium</taxon>
    </lineage>
</organism>
<keyword evidence="2" id="KW-1185">Reference proteome</keyword>
<dbReference type="PATRIC" id="fig|1341181.4.peg.1428"/>